<protein>
    <submittedName>
        <fullName evidence="2">COesterase domain-containing protein</fullName>
    </submittedName>
</protein>
<sequence>MFSTPSTKDAEWLRTDHRHPRRYLSFNVPKPVMKDNLMYDAFDFWARLSKDFDYDVVRGVFASTKKTKDEL</sequence>
<dbReference type="Proteomes" id="UP000095287">
    <property type="component" value="Unplaced"/>
</dbReference>
<evidence type="ECO:0000313" key="2">
    <source>
        <dbReference type="WBParaSite" id="L893_g7976.t1"/>
    </source>
</evidence>
<accession>A0A1I8AP17</accession>
<evidence type="ECO:0000313" key="1">
    <source>
        <dbReference type="Proteomes" id="UP000095287"/>
    </source>
</evidence>
<keyword evidence="1" id="KW-1185">Reference proteome</keyword>
<dbReference type="WBParaSite" id="L893_g7976.t1">
    <property type="protein sequence ID" value="L893_g7976.t1"/>
    <property type="gene ID" value="L893_g7976"/>
</dbReference>
<reference evidence="2" key="1">
    <citation type="submission" date="2016-11" db="UniProtKB">
        <authorList>
            <consortium name="WormBaseParasite"/>
        </authorList>
    </citation>
    <scope>IDENTIFICATION</scope>
</reference>
<name>A0A1I8AP17_9BILA</name>
<dbReference type="AlphaFoldDB" id="A0A1I8AP17"/>
<proteinExistence type="predicted"/>
<organism evidence="1 2">
    <name type="scientific">Steinernema glaseri</name>
    <dbReference type="NCBI Taxonomy" id="37863"/>
    <lineage>
        <taxon>Eukaryota</taxon>
        <taxon>Metazoa</taxon>
        <taxon>Ecdysozoa</taxon>
        <taxon>Nematoda</taxon>
        <taxon>Chromadorea</taxon>
        <taxon>Rhabditida</taxon>
        <taxon>Tylenchina</taxon>
        <taxon>Panagrolaimomorpha</taxon>
        <taxon>Strongyloidoidea</taxon>
        <taxon>Steinernematidae</taxon>
        <taxon>Steinernema</taxon>
    </lineage>
</organism>